<comment type="cofactor">
    <cofactor evidence="1">
        <name>heme b</name>
        <dbReference type="ChEBI" id="CHEBI:60344"/>
    </cofactor>
</comment>
<evidence type="ECO:0000256" key="6">
    <source>
        <dbReference type="ARBA" id="ARBA00023004"/>
    </source>
</evidence>
<keyword evidence="4" id="KW-0479">Metal-binding</keyword>
<reference evidence="11" key="1">
    <citation type="submission" date="2020-05" db="EMBL/GenBank/DDBJ databases">
        <title>Mycena genomes resolve the evolution of fungal bioluminescence.</title>
        <authorList>
            <person name="Tsai I.J."/>
        </authorList>
    </citation>
    <scope>NUCLEOTIDE SEQUENCE</scope>
    <source>
        <strain evidence="11">CCC161011</strain>
    </source>
</reference>
<keyword evidence="5" id="KW-0560">Oxidoreductase</keyword>
<dbReference type="SUPFAM" id="SSF47571">
    <property type="entry name" value="Cloroperoxidase"/>
    <property type="match status" value="1"/>
</dbReference>
<comment type="caution">
    <text evidence="11">The sequence shown here is derived from an EMBL/GenBank/DDBJ whole genome shotgun (WGS) entry which is preliminary data.</text>
</comment>
<feature type="chain" id="PRO_5034592500" evidence="9">
    <location>
        <begin position="23"/>
        <end position="443"/>
    </location>
</feature>
<evidence type="ECO:0000256" key="7">
    <source>
        <dbReference type="ARBA" id="ARBA00025795"/>
    </source>
</evidence>
<dbReference type="AlphaFoldDB" id="A0A8H6XDC1"/>
<dbReference type="Proteomes" id="UP000620124">
    <property type="component" value="Unassembled WGS sequence"/>
</dbReference>
<dbReference type="Pfam" id="PF01328">
    <property type="entry name" value="Peroxidase_2"/>
    <property type="match status" value="1"/>
</dbReference>
<proteinExistence type="inferred from homology"/>
<feature type="compositionally biased region" description="Low complexity" evidence="8">
    <location>
        <begin position="50"/>
        <end position="74"/>
    </location>
</feature>
<dbReference type="EMBL" id="JACAZI010000020">
    <property type="protein sequence ID" value="KAF7339243.1"/>
    <property type="molecule type" value="Genomic_DNA"/>
</dbReference>
<sequence>MKFFGSAKIFTVLLLLLPAARPAVLHAPRRNPPVNVPGRPFPTNVPGRPIPTSSIPTSSSPTTTSSPTGPSATTEVQRGQTGTLMVLPTQLAAAGLKQIPGKFVAHVIPLALNDAPDPAHPFIAPRPGDQRGPCPAMNTLANHGYISRNGITTFEEVTNGMMEAFNMELHFAAGLAALNFVTRGNTFVNKISIGGVSPLVPPLPGNIDGPVTGGIAKHGRFEGDASISRADAAIGDNRNFQEKVYDLDLVQLSKFGDNGPDGNNTVLNVKTLVEMEKALFNADQTADRQFSFPARRMFAAYGQAAFLMTVFANGTTNQTTLPILNSFFRNETFPPNWFRAASPITGATNAKISSQIAAAIPTLPGRNNAKGVYIADPAPPAPFNSSLPCAGYFDQAANTPSVLQNTTGIFKQNVDLMTGILFGGASANPGCTQFAPPSGPTGV</sequence>
<evidence type="ECO:0000256" key="1">
    <source>
        <dbReference type="ARBA" id="ARBA00001970"/>
    </source>
</evidence>
<evidence type="ECO:0000256" key="5">
    <source>
        <dbReference type="ARBA" id="ARBA00023002"/>
    </source>
</evidence>
<evidence type="ECO:0000313" key="11">
    <source>
        <dbReference type="EMBL" id="KAF7339243.1"/>
    </source>
</evidence>
<evidence type="ECO:0000256" key="4">
    <source>
        <dbReference type="ARBA" id="ARBA00022723"/>
    </source>
</evidence>
<dbReference type="InterPro" id="IPR036851">
    <property type="entry name" value="Chloroperoxidase-like_sf"/>
</dbReference>
<feature type="domain" description="Heme haloperoxidase family profile" evidence="10">
    <location>
        <begin position="118"/>
        <end position="358"/>
    </location>
</feature>
<keyword evidence="3" id="KW-0349">Heme</keyword>
<dbReference type="PROSITE" id="PS51405">
    <property type="entry name" value="HEME_HALOPEROXIDASE"/>
    <property type="match status" value="1"/>
</dbReference>
<dbReference type="InterPro" id="IPR000028">
    <property type="entry name" value="Chloroperoxidase"/>
</dbReference>
<dbReference type="PANTHER" id="PTHR33577">
    <property type="entry name" value="STERIGMATOCYSTIN BIOSYNTHESIS PEROXIDASE STCC-RELATED"/>
    <property type="match status" value="1"/>
</dbReference>
<dbReference type="GO" id="GO:0004601">
    <property type="term" value="F:peroxidase activity"/>
    <property type="evidence" value="ECO:0007669"/>
    <property type="project" value="UniProtKB-KW"/>
</dbReference>
<evidence type="ECO:0000256" key="2">
    <source>
        <dbReference type="ARBA" id="ARBA00022559"/>
    </source>
</evidence>
<feature type="signal peptide" evidence="9">
    <location>
        <begin position="1"/>
        <end position="22"/>
    </location>
</feature>
<protein>
    <submittedName>
        <fullName evidence="11">Cloroperoxidase</fullName>
    </submittedName>
</protein>
<accession>A0A8H6XDC1</accession>
<feature type="region of interest" description="Disordered" evidence="8">
    <location>
        <begin position="27"/>
        <end position="80"/>
    </location>
</feature>
<keyword evidence="6" id="KW-0408">Iron</keyword>
<keyword evidence="2 11" id="KW-0575">Peroxidase</keyword>
<keyword evidence="9" id="KW-0732">Signal</keyword>
<comment type="similarity">
    <text evidence="7">Belongs to the chloroperoxidase family.</text>
</comment>
<name>A0A8H6XDC1_9AGAR</name>
<dbReference type="Gene3D" id="1.10.489.10">
    <property type="entry name" value="Chloroperoxidase-like"/>
    <property type="match status" value="1"/>
</dbReference>
<dbReference type="PANTHER" id="PTHR33577:SF16">
    <property type="entry name" value="HEME HALOPEROXIDASE FAMILY PROFILE DOMAIN-CONTAINING PROTEIN"/>
    <property type="match status" value="1"/>
</dbReference>
<evidence type="ECO:0000259" key="10">
    <source>
        <dbReference type="PROSITE" id="PS51405"/>
    </source>
</evidence>
<dbReference type="GO" id="GO:0046872">
    <property type="term" value="F:metal ion binding"/>
    <property type="evidence" value="ECO:0007669"/>
    <property type="project" value="UniProtKB-KW"/>
</dbReference>
<evidence type="ECO:0000256" key="9">
    <source>
        <dbReference type="SAM" id="SignalP"/>
    </source>
</evidence>
<evidence type="ECO:0000256" key="8">
    <source>
        <dbReference type="SAM" id="MobiDB-lite"/>
    </source>
</evidence>
<keyword evidence="12" id="KW-1185">Reference proteome</keyword>
<organism evidence="11 12">
    <name type="scientific">Mycena venus</name>
    <dbReference type="NCBI Taxonomy" id="2733690"/>
    <lineage>
        <taxon>Eukaryota</taxon>
        <taxon>Fungi</taxon>
        <taxon>Dikarya</taxon>
        <taxon>Basidiomycota</taxon>
        <taxon>Agaricomycotina</taxon>
        <taxon>Agaricomycetes</taxon>
        <taxon>Agaricomycetidae</taxon>
        <taxon>Agaricales</taxon>
        <taxon>Marasmiineae</taxon>
        <taxon>Mycenaceae</taxon>
        <taxon>Mycena</taxon>
    </lineage>
</organism>
<gene>
    <name evidence="11" type="ORF">MVEN_02002100</name>
</gene>
<evidence type="ECO:0000256" key="3">
    <source>
        <dbReference type="ARBA" id="ARBA00022617"/>
    </source>
</evidence>
<dbReference type="OrthoDB" id="2542103at2759"/>
<evidence type="ECO:0000313" key="12">
    <source>
        <dbReference type="Proteomes" id="UP000620124"/>
    </source>
</evidence>